<name>A0A2N7BIM4_9VIBR</name>
<evidence type="ECO:0000256" key="2">
    <source>
        <dbReference type="ARBA" id="ARBA00022729"/>
    </source>
</evidence>
<feature type="chain" id="PRO_5014724188" description="DUF2057 domain-containing protein" evidence="3">
    <location>
        <begin position="20"/>
        <end position="215"/>
    </location>
</feature>
<keyword evidence="2 3" id="KW-0732">Signal</keyword>
<evidence type="ECO:0000313" key="5">
    <source>
        <dbReference type="Proteomes" id="UP000235778"/>
    </source>
</evidence>
<comment type="caution">
    <text evidence="4">The sequence shown here is derived from an EMBL/GenBank/DDBJ whole genome shotgun (WGS) entry which is preliminary data.</text>
</comment>
<feature type="signal peptide" evidence="3">
    <location>
        <begin position="1"/>
        <end position="19"/>
    </location>
</feature>
<dbReference type="RefSeq" id="WP_102268431.1">
    <property type="nucleotide sequence ID" value="NZ_MCSH01000145.1"/>
</dbReference>
<organism evidence="4 5">
    <name type="scientific">Vibrio lentus</name>
    <dbReference type="NCBI Taxonomy" id="136468"/>
    <lineage>
        <taxon>Bacteria</taxon>
        <taxon>Pseudomonadati</taxon>
        <taxon>Pseudomonadota</taxon>
        <taxon>Gammaproteobacteria</taxon>
        <taxon>Vibrionales</taxon>
        <taxon>Vibrionaceae</taxon>
        <taxon>Vibrio</taxon>
    </lineage>
</organism>
<accession>A0A2N7BIM4</accession>
<gene>
    <name evidence="4" type="ORF">BCV30_19720</name>
</gene>
<dbReference type="AlphaFoldDB" id="A0A2N7BIM4"/>
<dbReference type="Pfam" id="PF09829">
    <property type="entry name" value="DUF2057"/>
    <property type="match status" value="1"/>
</dbReference>
<comment type="similarity">
    <text evidence="1">Belongs to the UPF0319 family.</text>
</comment>
<evidence type="ECO:0000256" key="3">
    <source>
        <dbReference type="SAM" id="SignalP"/>
    </source>
</evidence>
<evidence type="ECO:0000256" key="1">
    <source>
        <dbReference type="ARBA" id="ARBA00008490"/>
    </source>
</evidence>
<sequence length="215" mass="23836">MNKWYLSFVCLFSAPYATAALDLASGISLNTLNGEVVESVEDAVFTSGENQLVLDYTGYLSDKGKREFISTVPYIMVVTVPENTDVDVDLVSRKYAKIAKNVDRELPIFSVSINGDDVKVEQEVLPPAQGALPYSDIPQLVKDYNQERGLVFDSGKIRSLKEELAAVQTGAVIGVTVTADSTVQESENTLQLKLWYSRASEEERKAFQKWLIDPK</sequence>
<protein>
    <recommendedName>
        <fullName evidence="6">DUF2057 domain-containing protein</fullName>
    </recommendedName>
</protein>
<proteinExistence type="inferred from homology"/>
<dbReference type="InterPro" id="IPR018635">
    <property type="entry name" value="UPF0319"/>
</dbReference>
<dbReference type="PANTHER" id="PTHR38108">
    <property type="entry name" value="UPF0319 PROTEIN YCCT"/>
    <property type="match status" value="1"/>
</dbReference>
<dbReference type="PANTHER" id="PTHR38108:SF1">
    <property type="entry name" value="UPF0319 PROTEIN YCCT"/>
    <property type="match status" value="1"/>
</dbReference>
<evidence type="ECO:0000313" key="4">
    <source>
        <dbReference type="EMBL" id="PME56077.1"/>
    </source>
</evidence>
<evidence type="ECO:0008006" key="6">
    <source>
        <dbReference type="Google" id="ProtNLM"/>
    </source>
</evidence>
<dbReference type="EMBL" id="MCSI01000186">
    <property type="protein sequence ID" value="PME56077.1"/>
    <property type="molecule type" value="Genomic_DNA"/>
</dbReference>
<dbReference type="Proteomes" id="UP000235778">
    <property type="component" value="Unassembled WGS sequence"/>
</dbReference>
<reference evidence="5" key="1">
    <citation type="submission" date="2016-07" db="EMBL/GenBank/DDBJ databases">
        <title>Nontailed viruses are major unrecognized killers of bacteria in the ocean.</title>
        <authorList>
            <person name="Kauffman K."/>
            <person name="Hussain F."/>
            <person name="Yang J."/>
            <person name="Arevalo P."/>
            <person name="Brown J."/>
            <person name="Cutler M."/>
            <person name="Kelly L."/>
            <person name="Polz M.F."/>
        </authorList>
    </citation>
    <scope>NUCLEOTIDE SEQUENCE [LARGE SCALE GENOMIC DNA]</scope>
    <source>
        <strain evidence="5">10N.286.55.C1</strain>
    </source>
</reference>